<dbReference type="EMBL" id="JBBWWT010000001">
    <property type="protein sequence ID" value="MEL1262758.1"/>
    <property type="molecule type" value="Genomic_DNA"/>
</dbReference>
<keyword evidence="5 8" id="KW-1133">Transmembrane helix</keyword>
<evidence type="ECO:0000259" key="10">
    <source>
        <dbReference type="Pfam" id="PF19040"/>
    </source>
</evidence>
<comment type="caution">
    <text evidence="11">The sequence shown here is derived from an EMBL/GenBank/DDBJ whole genome shotgun (WGS) entry which is preliminary data.</text>
</comment>
<feature type="transmembrane region" description="Helical" evidence="8">
    <location>
        <begin position="163"/>
        <end position="182"/>
    </location>
</feature>
<proteinExistence type="predicted"/>
<evidence type="ECO:0000256" key="7">
    <source>
        <dbReference type="ARBA" id="ARBA00023315"/>
    </source>
</evidence>
<dbReference type="PANTHER" id="PTHR23028">
    <property type="entry name" value="ACETYLTRANSFERASE"/>
    <property type="match status" value="1"/>
</dbReference>
<gene>
    <name evidence="11" type="ORF">AAD027_00005</name>
</gene>
<evidence type="ECO:0000313" key="12">
    <source>
        <dbReference type="Proteomes" id="UP001459204"/>
    </source>
</evidence>
<feature type="transmembrane region" description="Helical" evidence="8">
    <location>
        <begin position="244"/>
        <end position="264"/>
    </location>
</feature>
<feature type="transmembrane region" description="Helical" evidence="8">
    <location>
        <begin position="188"/>
        <end position="207"/>
    </location>
</feature>
<dbReference type="EC" id="2.3.1.-" evidence="11"/>
<keyword evidence="7 11" id="KW-0012">Acyltransferase</keyword>
<feature type="transmembrane region" description="Helical" evidence="8">
    <location>
        <begin position="135"/>
        <end position="151"/>
    </location>
</feature>
<keyword evidence="6 8" id="KW-0472">Membrane</keyword>
<keyword evidence="12" id="KW-1185">Reference proteome</keyword>
<dbReference type="Gene3D" id="3.40.50.1110">
    <property type="entry name" value="SGNH hydrolase"/>
    <property type="match status" value="1"/>
</dbReference>
<feature type="transmembrane region" description="Helical" evidence="8">
    <location>
        <begin position="26"/>
        <end position="43"/>
    </location>
</feature>
<evidence type="ECO:0000256" key="2">
    <source>
        <dbReference type="ARBA" id="ARBA00022475"/>
    </source>
</evidence>
<keyword evidence="2" id="KW-1003">Cell membrane</keyword>
<evidence type="ECO:0000256" key="1">
    <source>
        <dbReference type="ARBA" id="ARBA00004651"/>
    </source>
</evidence>
<dbReference type="GO" id="GO:0016746">
    <property type="term" value="F:acyltransferase activity"/>
    <property type="evidence" value="ECO:0007669"/>
    <property type="project" value="UniProtKB-KW"/>
</dbReference>
<keyword evidence="3 11" id="KW-0808">Transferase</keyword>
<protein>
    <submittedName>
        <fullName evidence="11">Acyltransferase family protein</fullName>
        <ecNumber evidence="11">2.3.1.-</ecNumber>
    </submittedName>
</protein>
<evidence type="ECO:0000256" key="5">
    <source>
        <dbReference type="ARBA" id="ARBA00022989"/>
    </source>
</evidence>
<evidence type="ECO:0000259" key="9">
    <source>
        <dbReference type="Pfam" id="PF01757"/>
    </source>
</evidence>
<evidence type="ECO:0000256" key="4">
    <source>
        <dbReference type="ARBA" id="ARBA00022692"/>
    </source>
</evidence>
<dbReference type="InterPro" id="IPR002656">
    <property type="entry name" value="Acyl_transf_3_dom"/>
</dbReference>
<feature type="transmembrane region" description="Helical" evidence="8">
    <location>
        <begin position="219"/>
        <end position="238"/>
    </location>
</feature>
<dbReference type="InterPro" id="IPR043968">
    <property type="entry name" value="SGNH"/>
</dbReference>
<feature type="domain" description="SGNH" evidence="10">
    <location>
        <begin position="435"/>
        <end position="658"/>
    </location>
</feature>
<dbReference type="InterPro" id="IPR050879">
    <property type="entry name" value="Acyltransferase_3"/>
</dbReference>
<reference evidence="11 12" key="1">
    <citation type="submission" date="2024-04" db="EMBL/GenBank/DDBJ databases">
        <title>Draft genome sequence of Pseudoxanthomonas putridarboris WD12.</title>
        <authorList>
            <person name="Oh J."/>
        </authorList>
    </citation>
    <scope>NUCLEOTIDE SEQUENCE [LARGE SCALE GENOMIC DNA]</scope>
    <source>
        <strain evidence="11 12">WD12</strain>
    </source>
</reference>
<dbReference type="InterPro" id="IPR036514">
    <property type="entry name" value="SGNH_hydro_sf"/>
</dbReference>
<feature type="transmembrane region" description="Helical" evidence="8">
    <location>
        <begin position="285"/>
        <end position="303"/>
    </location>
</feature>
<organism evidence="11 12">
    <name type="scientific">Pseudoxanthomonas putridarboris</name>
    <dbReference type="NCBI Taxonomy" id="752605"/>
    <lineage>
        <taxon>Bacteria</taxon>
        <taxon>Pseudomonadati</taxon>
        <taxon>Pseudomonadota</taxon>
        <taxon>Gammaproteobacteria</taxon>
        <taxon>Lysobacterales</taxon>
        <taxon>Lysobacteraceae</taxon>
        <taxon>Pseudoxanthomonas</taxon>
    </lineage>
</organism>
<dbReference type="PANTHER" id="PTHR23028:SF53">
    <property type="entry name" value="ACYL_TRANSF_3 DOMAIN-CONTAINING PROTEIN"/>
    <property type="match status" value="1"/>
</dbReference>
<feature type="domain" description="Acyltransferase 3" evidence="9">
    <location>
        <begin position="1"/>
        <end position="325"/>
    </location>
</feature>
<evidence type="ECO:0000256" key="8">
    <source>
        <dbReference type="SAM" id="Phobius"/>
    </source>
</evidence>
<feature type="transmembrane region" description="Helical" evidence="8">
    <location>
        <begin position="64"/>
        <end position="83"/>
    </location>
</feature>
<feature type="transmembrane region" description="Helical" evidence="8">
    <location>
        <begin position="309"/>
        <end position="327"/>
    </location>
</feature>
<feature type="transmembrane region" description="Helical" evidence="8">
    <location>
        <begin position="348"/>
        <end position="368"/>
    </location>
</feature>
<accession>A0ABU9IW59</accession>
<dbReference type="Pfam" id="PF01757">
    <property type="entry name" value="Acyl_transf_3"/>
    <property type="match status" value="1"/>
</dbReference>
<evidence type="ECO:0000256" key="6">
    <source>
        <dbReference type="ARBA" id="ARBA00023136"/>
    </source>
</evidence>
<evidence type="ECO:0000313" key="11">
    <source>
        <dbReference type="EMBL" id="MEL1262758.1"/>
    </source>
</evidence>
<comment type="subcellular location">
    <subcellularLocation>
        <location evidence="1">Cell membrane</location>
        <topology evidence="1">Multi-pass membrane protein</topology>
    </subcellularLocation>
</comment>
<sequence length="666" mass="73105">MRAIAVLAVLVYHVWPGVLPGGYIGVDVFFVISGYLITGLLVREFERSDTISLRDFYARRIRRLLPAASVTLLAVAVSAWLWLSASEWRDLSRELVASALYVENWLLVQRSVDYLAQDAAPSPVQHFWSLSVEEQFYIIWPLLMLGVGVLARRRGWPIRQAFLTALGVVTLASLAYGVHVSFVDPAPGYFLTTTRVWELGIGGLLVIAGRDVDGVTGWIRSGFGWLGVAAIGTSAWFYSSRLPFPGYEALLPTLGAAALLFARVGEQEVLGRLLSTRPMQYVGDISYSLYLWHWPVVVFYAPVTGREVATLQDGVVVVVVSILLAHVSKYVIEERFRHARKGESFRPYVIGAGLTATLALFATGLTFAGDQRARAEFEESSLVDNKHPGAGAILNLDWNTNADFIPKAEIARLDRGPAYGLDGSSRCIGSVPSKDLSFCHYGPEDAKLNIVIVGDSHAVHWLPALEKIAGIRGWRVTGITKSSCAFTAALTQFSSRGADRDYIECQIWGQKVVEWILEHHPDLVIISHSPRQAIPGTSYPSSQEAIAEGVRKYARELDRAGIRVAVIKHTPWQLEDVPGCMARPNASIDACSTTAQQALSTASLAIVAKKEASIRVIDMQNYFCFKGDCPVVIGGVLVYRDKHHLTATYARSMAPMLADGIESAMR</sequence>
<dbReference type="SUPFAM" id="SSF52266">
    <property type="entry name" value="SGNH hydrolase"/>
    <property type="match status" value="1"/>
</dbReference>
<keyword evidence="4 8" id="KW-0812">Transmembrane</keyword>
<evidence type="ECO:0000256" key="3">
    <source>
        <dbReference type="ARBA" id="ARBA00022679"/>
    </source>
</evidence>
<name>A0ABU9IW59_9GAMM</name>
<dbReference type="Proteomes" id="UP001459204">
    <property type="component" value="Unassembled WGS sequence"/>
</dbReference>
<dbReference type="Pfam" id="PF19040">
    <property type="entry name" value="SGNH"/>
    <property type="match status" value="1"/>
</dbReference>